<dbReference type="AlphaFoldDB" id="A0A2P2LML7"/>
<name>A0A2P2LML7_RHIMU</name>
<accession>A0A2P2LML7</accession>
<sequence>MFFLARWLLLCISNKLTSELSVLCAPAHLCVDAGTNEPSLFPSCFLMLVQSNPPLLFEIEFSCLCGPFWLLSHFSFHFMLVRAREA</sequence>
<organism evidence="2">
    <name type="scientific">Rhizophora mucronata</name>
    <name type="common">Asiatic mangrove</name>
    <dbReference type="NCBI Taxonomy" id="61149"/>
    <lineage>
        <taxon>Eukaryota</taxon>
        <taxon>Viridiplantae</taxon>
        <taxon>Streptophyta</taxon>
        <taxon>Embryophyta</taxon>
        <taxon>Tracheophyta</taxon>
        <taxon>Spermatophyta</taxon>
        <taxon>Magnoliopsida</taxon>
        <taxon>eudicotyledons</taxon>
        <taxon>Gunneridae</taxon>
        <taxon>Pentapetalae</taxon>
        <taxon>rosids</taxon>
        <taxon>fabids</taxon>
        <taxon>Malpighiales</taxon>
        <taxon>Rhizophoraceae</taxon>
        <taxon>Rhizophora</taxon>
    </lineage>
</organism>
<evidence type="ECO:0000313" key="2">
    <source>
        <dbReference type="EMBL" id="MBX19217.1"/>
    </source>
</evidence>
<protein>
    <submittedName>
        <fullName evidence="2">SUI1 family protein</fullName>
    </submittedName>
</protein>
<feature type="chain" id="PRO_5015163358" evidence="1">
    <location>
        <begin position="19"/>
        <end position="86"/>
    </location>
</feature>
<dbReference type="EMBL" id="GGEC01038733">
    <property type="protein sequence ID" value="MBX19217.1"/>
    <property type="molecule type" value="Transcribed_RNA"/>
</dbReference>
<proteinExistence type="predicted"/>
<evidence type="ECO:0000256" key="1">
    <source>
        <dbReference type="SAM" id="SignalP"/>
    </source>
</evidence>
<feature type="signal peptide" evidence="1">
    <location>
        <begin position="1"/>
        <end position="18"/>
    </location>
</feature>
<reference evidence="2" key="1">
    <citation type="submission" date="2018-02" db="EMBL/GenBank/DDBJ databases">
        <title>Rhizophora mucronata_Transcriptome.</title>
        <authorList>
            <person name="Meera S.P."/>
            <person name="Sreeshan A."/>
            <person name="Augustine A."/>
        </authorList>
    </citation>
    <scope>NUCLEOTIDE SEQUENCE</scope>
    <source>
        <tissue evidence="2">Leaf</tissue>
    </source>
</reference>
<keyword evidence="1" id="KW-0732">Signal</keyword>